<reference evidence="5 6" key="1">
    <citation type="submission" date="2016-10" db="EMBL/GenBank/DDBJ databases">
        <authorList>
            <person name="de Groot N.N."/>
        </authorList>
    </citation>
    <scope>NUCLEOTIDE SEQUENCE [LARGE SCALE GENOMIC DNA]</scope>
    <source>
        <strain evidence="5 6">BH539</strain>
    </source>
</reference>
<dbReference type="SUPFAM" id="SSF55073">
    <property type="entry name" value="Nucleotide cyclase"/>
    <property type="match status" value="1"/>
</dbReference>
<feature type="domain" description="PAS" evidence="2">
    <location>
        <begin position="89"/>
        <end position="145"/>
    </location>
</feature>
<dbReference type="STRING" id="284577.SAMN05216571_11616"/>
<keyword evidence="6" id="KW-1185">Reference proteome</keyword>
<dbReference type="CDD" id="cd01948">
    <property type="entry name" value="EAL"/>
    <property type="match status" value="1"/>
</dbReference>
<evidence type="ECO:0000259" key="3">
    <source>
        <dbReference type="PROSITE" id="PS50883"/>
    </source>
</evidence>
<dbReference type="PROSITE" id="PS50112">
    <property type="entry name" value="PAS"/>
    <property type="match status" value="1"/>
</dbReference>
<feature type="domain" description="EAL" evidence="3">
    <location>
        <begin position="390"/>
        <end position="644"/>
    </location>
</feature>
<dbReference type="Pfam" id="PF00989">
    <property type="entry name" value="PAS"/>
    <property type="match status" value="1"/>
</dbReference>
<dbReference type="AlphaFoldDB" id="A0A1G7URG7"/>
<dbReference type="CDD" id="cd00130">
    <property type="entry name" value="PAS"/>
    <property type="match status" value="1"/>
</dbReference>
<dbReference type="InterPro" id="IPR029787">
    <property type="entry name" value="Nucleotide_cyclase"/>
</dbReference>
<name>A0A1G7URG7_9GAMM</name>
<organism evidence="5 6">
    <name type="scientific">Onishia taeanensis</name>
    <dbReference type="NCBI Taxonomy" id="284577"/>
    <lineage>
        <taxon>Bacteria</taxon>
        <taxon>Pseudomonadati</taxon>
        <taxon>Pseudomonadota</taxon>
        <taxon>Gammaproteobacteria</taxon>
        <taxon>Oceanospirillales</taxon>
        <taxon>Halomonadaceae</taxon>
        <taxon>Onishia</taxon>
    </lineage>
</organism>
<dbReference type="GO" id="GO:0006355">
    <property type="term" value="P:regulation of DNA-templated transcription"/>
    <property type="evidence" value="ECO:0007669"/>
    <property type="project" value="InterPro"/>
</dbReference>
<dbReference type="Gene3D" id="3.30.70.270">
    <property type="match status" value="1"/>
</dbReference>
<dbReference type="SMART" id="SM00052">
    <property type="entry name" value="EAL"/>
    <property type="match status" value="1"/>
</dbReference>
<dbReference type="Proteomes" id="UP000198641">
    <property type="component" value="Unassembled WGS sequence"/>
</dbReference>
<dbReference type="InterPro" id="IPR052155">
    <property type="entry name" value="Biofilm_reg_signaling"/>
</dbReference>
<dbReference type="SUPFAM" id="SSF55785">
    <property type="entry name" value="PYP-like sensor domain (PAS domain)"/>
    <property type="match status" value="1"/>
</dbReference>
<dbReference type="SUPFAM" id="SSF141868">
    <property type="entry name" value="EAL domain-like"/>
    <property type="match status" value="1"/>
</dbReference>
<evidence type="ECO:0000256" key="1">
    <source>
        <dbReference type="SAM" id="Phobius"/>
    </source>
</evidence>
<dbReference type="EMBL" id="FNCI01000016">
    <property type="protein sequence ID" value="SDG49821.1"/>
    <property type="molecule type" value="Genomic_DNA"/>
</dbReference>
<dbReference type="Gene3D" id="3.20.20.450">
    <property type="entry name" value="EAL domain"/>
    <property type="match status" value="1"/>
</dbReference>
<dbReference type="InterPro" id="IPR013767">
    <property type="entry name" value="PAS_fold"/>
</dbReference>
<evidence type="ECO:0000259" key="4">
    <source>
        <dbReference type="PROSITE" id="PS50887"/>
    </source>
</evidence>
<dbReference type="PANTHER" id="PTHR44757:SF2">
    <property type="entry name" value="BIOFILM ARCHITECTURE MAINTENANCE PROTEIN MBAA"/>
    <property type="match status" value="1"/>
</dbReference>
<feature type="transmembrane region" description="Helical" evidence="1">
    <location>
        <begin position="20"/>
        <end position="38"/>
    </location>
</feature>
<dbReference type="InterPro" id="IPR001633">
    <property type="entry name" value="EAL_dom"/>
</dbReference>
<dbReference type="PANTHER" id="PTHR44757">
    <property type="entry name" value="DIGUANYLATE CYCLASE DGCP"/>
    <property type="match status" value="1"/>
</dbReference>
<dbReference type="Gene3D" id="3.30.450.20">
    <property type="entry name" value="PAS domain"/>
    <property type="match status" value="1"/>
</dbReference>
<dbReference type="InterPro" id="IPR035919">
    <property type="entry name" value="EAL_sf"/>
</dbReference>
<gene>
    <name evidence="5" type="ORF">SAMN05216571_11616</name>
</gene>
<dbReference type="NCBIfam" id="TIGR00254">
    <property type="entry name" value="GGDEF"/>
    <property type="match status" value="1"/>
</dbReference>
<dbReference type="SMART" id="SM00267">
    <property type="entry name" value="GGDEF"/>
    <property type="match status" value="1"/>
</dbReference>
<dbReference type="InterPro" id="IPR035965">
    <property type="entry name" value="PAS-like_dom_sf"/>
</dbReference>
<evidence type="ECO:0000259" key="2">
    <source>
        <dbReference type="PROSITE" id="PS50112"/>
    </source>
</evidence>
<sequence length="653" mass="73684">MSFAFRHISRVFKRLATWRYTSTLVFSGLSGVALLICATLDNPHFLQIVGIVLLCLALYACLGRILAQEAEATSGAGDLETVQRHYSESEQRFRALLESLPKVAVQGYDRDRRVIYWNSASTELYGYTRDEAQGQLLEDLIIPSEMRYAVIDAHRAWVQEGIEIPASELELKRKFGEPVAVYSHHVMLGEHTDEPLMFCIDVDLSDQKQARRDLDFVTRFDSLTMLPNRGTFATQLNECLTDADKLGEVVAVVFADIQGFGEINDAEGYELGDRLLVEVAHRLRSCQRSSDLLSRFGGDEFVMAFPHLKAGNNAMPLIEKVLSAFKEPFDIGLGELHVSLKFGVSLFPDNGQSARELIQNADVAKNRAKLAAGQACWFFDQRLHDELVHEYRMTERLQRALRDGELVLHYQPQVAATSGRVENIEALIRWFPRDGGSIPPSEFIPIAEHSNLIYRIGEWVIHEACRQQAEWKASGLGDYRIDINLSGKQVIQHDVFAYLENCMDQFGLTTRDIGIELTENVLIRADQHILNTLRRLYHRGMKIAIDDFGTGYSSLSYLKQFPITSLKIDRGFVRDAPDEPSDRAIMAAMVFIGHQLGLEVVAEGVENEEQLELVREFGCDLVQGFYYFKPMSAGDIGRLKRSLMAVSGQLPNH</sequence>
<dbReference type="InterPro" id="IPR000160">
    <property type="entry name" value="GGDEF_dom"/>
</dbReference>
<dbReference type="CDD" id="cd01949">
    <property type="entry name" value="GGDEF"/>
    <property type="match status" value="1"/>
</dbReference>
<dbReference type="InterPro" id="IPR000014">
    <property type="entry name" value="PAS"/>
</dbReference>
<evidence type="ECO:0000313" key="6">
    <source>
        <dbReference type="Proteomes" id="UP000198641"/>
    </source>
</evidence>
<keyword evidence="1" id="KW-0812">Transmembrane</keyword>
<feature type="domain" description="GGDEF" evidence="4">
    <location>
        <begin position="248"/>
        <end position="381"/>
    </location>
</feature>
<dbReference type="SMART" id="SM00091">
    <property type="entry name" value="PAS"/>
    <property type="match status" value="1"/>
</dbReference>
<dbReference type="PROSITE" id="PS50887">
    <property type="entry name" value="GGDEF"/>
    <property type="match status" value="1"/>
</dbReference>
<keyword evidence="1" id="KW-1133">Transmembrane helix</keyword>
<dbReference type="Pfam" id="PF00990">
    <property type="entry name" value="GGDEF"/>
    <property type="match status" value="1"/>
</dbReference>
<dbReference type="NCBIfam" id="TIGR00229">
    <property type="entry name" value="sensory_box"/>
    <property type="match status" value="1"/>
</dbReference>
<keyword evidence="1" id="KW-0472">Membrane</keyword>
<feature type="transmembrane region" description="Helical" evidence="1">
    <location>
        <begin position="44"/>
        <end position="62"/>
    </location>
</feature>
<dbReference type="PROSITE" id="PS50883">
    <property type="entry name" value="EAL"/>
    <property type="match status" value="1"/>
</dbReference>
<dbReference type="InterPro" id="IPR043128">
    <property type="entry name" value="Rev_trsase/Diguanyl_cyclase"/>
</dbReference>
<protein>
    <submittedName>
        <fullName evidence="5">PAS domain S-box-containing protein/diguanylate cyclase (GGDEF) domain-containing protein</fullName>
    </submittedName>
</protein>
<accession>A0A1G7URG7</accession>
<dbReference type="Pfam" id="PF00563">
    <property type="entry name" value="EAL"/>
    <property type="match status" value="1"/>
</dbReference>
<proteinExistence type="predicted"/>
<evidence type="ECO:0000313" key="5">
    <source>
        <dbReference type="EMBL" id="SDG49821.1"/>
    </source>
</evidence>